<dbReference type="Proteomes" id="UP001234297">
    <property type="component" value="Chromosome 3"/>
</dbReference>
<comment type="caution">
    <text evidence="1">The sequence shown here is derived from an EMBL/GenBank/DDBJ whole genome shotgun (WGS) entry which is preliminary data.</text>
</comment>
<gene>
    <name evidence="1" type="ORF">MRB53_012818</name>
</gene>
<organism evidence="1 2">
    <name type="scientific">Persea americana</name>
    <name type="common">Avocado</name>
    <dbReference type="NCBI Taxonomy" id="3435"/>
    <lineage>
        <taxon>Eukaryota</taxon>
        <taxon>Viridiplantae</taxon>
        <taxon>Streptophyta</taxon>
        <taxon>Embryophyta</taxon>
        <taxon>Tracheophyta</taxon>
        <taxon>Spermatophyta</taxon>
        <taxon>Magnoliopsida</taxon>
        <taxon>Magnoliidae</taxon>
        <taxon>Laurales</taxon>
        <taxon>Lauraceae</taxon>
        <taxon>Persea</taxon>
    </lineage>
</organism>
<protein>
    <submittedName>
        <fullName evidence="1">Uncharacterized protein</fullName>
    </submittedName>
</protein>
<evidence type="ECO:0000313" key="2">
    <source>
        <dbReference type="Proteomes" id="UP001234297"/>
    </source>
</evidence>
<reference evidence="1 2" key="1">
    <citation type="journal article" date="2022" name="Hortic Res">
        <title>A haplotype resolved chromosomal level avocado genome allows analysis of novel avocado genes.</title>
        <authorList>
            <person name="Nath O."/>
            <person name="Fletcher S.J."/>
            <person name="Hayward A."/>
            <person name="Shaw L.M."/>
            <person name="Masouleh A.K."/>
            <person name="Furtado A."/>
            <person name="Henry R.J."/>
            <person name="Mitter N."/>
        </authorList>
    </citation>
    <scope>NUCLEOTIDE SEQUENCE [LARGE SCALE GENOMIC DNA]</scope>
    <source>
        <strain evidence="2">cv. Hass</strain>
    </source>
</reference>
<accession>A0ACC2LYV9</accession>
<evidence type="ECO:0000313" key="1">
    <source>
        <dbReference type="EMBL" id="KAJ8638551.1"/>
    </source>
</evidence>
<dbReference type="EMBL" id="CM056811">
    <property type="protein sequence ID" value="KAJ8638551.1"/>
    <property type="molecule type" value="Genomic_DNA"/>
</dbReference>
<sequence>MEFEMGLRVLGVGFRESLLEKRDRLRLDLRWIDKSGERREEAGEARCFLGGAEIGNGISMLLISLEEKQWFALLVRGNLQVSQTMVEVHFIPTMVPSDNSMRRDQLVGRDQKQRSHLDGEHLNDYGA</sequence>
<keyword evidence="2" id="KW-1185">Reference proteome</keyword>
<proteinExistence type="predicted"/>
<name>A0ACC2LYV9_PERAE</name>